<keyword evidence="1" id="KW-0472">Membrane</keyword>
<keyword evidence="3" id="KW-1185">Reference proteome</keyword>
<feature type="transmembrane region" description="Helical" evidence="1">
    <location>
        <begin position="7"/>
        <end position="26"/>
    </location>
</feature>
<protein>
    <recommendedName>
        <fullName evidence="4">N-acetyllactosaminide beta-1,3-N-acetylglucosaminyltransferase</fullName>
    </recommendedName>
</protein>
<accession>A0AAV8W5Y1</accession>
<gene>
    <name evidence="2" type="ORF">NQ315_008490</name>
</gene>
<reference evidence="2 3" key="1">
    <citation type="journal article" date="2023" name="Insect Mol. Biol.">
        <title>Genome sequencing provides insights into the evolution of gene families encoding plant cell wall-degrading enzymes in longhorned beetles.</title>
        <authorList>
            <person name="Shin N.R."/>
            <person name="Okamura Y."/>
            <person name="Kirsch R."/>
            <person name="Pauchet Y."/>
        </authorList>
    </citation>
    <scope>NUCLEOTIDE SEQUENCE [LARGE SCALE GENOMIC DNA]</scope>
    <source>
        <strain evidence="2">EAD_L_NR</strain>
    </source>
</reference>
<name>A0AAV8W5Y1_9CUCU</name>
<comment type="caution">
    <text evidence="2">The sequence shown here is derived from an EMBL/GenBank/DDBJ whole genome shotgun (WGS) entry which is preliminary data.</text>
</comment>
<proteinExistence type="predicted"/>
<keyword evidence="1" id="KW-1133">Transmembrane helix</keyword>
<sequence length="467" mass="53236">MYSNRKSFIIKLLVVACIVYLCIHVFTNNAGRVIRELQESGRNLAALDNANLEQSAAAALVNENEIKEPMPIAEPTKEPEPPVQKPVPTPEPTVLEKVQRLTQCLDKPLVPKTQQRGDYWVLYNYIIAEKTFRCHESITYTTHADYSFMDNLVPLLERWKGPVSIAMHAPGTDFANTLESIAYLRDCTSSLVREYTTFHIYFSTKHVPKEVPKPSSLFTELYNCSLSPPFLNVSTENMYKAQKKLLYPVNVGRNVARETAQTHFILPSDIELYPSPNIIEKFLTMIAENKGPLLSKNPKVFPLHIFEVSANQQVPDNKTMLKEMLVNGTALPFHKKLCPGCHSVPKAKEWQNARETKGFHVFHVGKRNGRFIHWEPIFIGTHADPLYDERLSWEGKSDKMTQGYALCVMDYDFLILDNAFLVHKPGIKVYKKDPRRSMLAAKTNQLIRKIIFPELKVLYGVKKGCAV</sequence>
<keyword evidence="1" id="KW-0812">Transmembrane</keyword>
<dbReference type="AlphaFoldDB" id="A0AAV8W5Y1"/>
<dbReference type="EMBL" id="JANEYG010000008">
    <property type="protein sequence ID" value="KAJ8921858.1"/>
    <property type="molecule type" value="Genomic_DNA"/>
</dbReference>
<dbReference type="Pfam" id="PF13896">
    <property type="entry name" value="Glyco_transf_49"/>
    <property type="match status" value="1"/>
</dbReference>
<evidence type="ECO:0000256" key="1">
    <source>
        <dbReference type="SAM" id="Phobius"/>
    </source>
</evidence>
<evidence type="ECO:0000313" key="2">
    <source>
        <dbReference type="EMBL" id="KAJ8921858.1"/>
    </source>
</evidence>
<organism evidence="2 3">
    <name type="scientific">Exocentrus adspersus</name>
    <dbReference type="NCBI Taxonomy" id="1586481"/>
    <lineage>
        <taxon>Eukaryota</taxon>
        <taxon>Metazoa</taxon>
        <taxon>Ecdysozoa</taxon>
        <taxon>Arthropoda</taxon>
        <taxon>Hexapoda</taxon>
        <taxon>Insecta</taxon>
        <taxon>Pterygota</taxon>
        <taxon>Neoptera</taxon>
        <taxon>Endopterygota</taxon>
        <taxon>Coleoptera</taxon>
        <taxon>Polyphaga</taxon>
        <taxon>Cucujiformia</taxon>
        <taxon>Chrysomeloidea</taxon>
        <taxon>Cerambycidae</taxon>
        <taxon>Lamiinae</taxon>
        <taxon>Acanthocinini</taxon>
        <taxon>Exocentrus</taxon>
    </lineage>
</organism>
<dbReference type="PANTHER" id="PTHR47412">
    <property type="entry name" value="FI01434P-RELATED"/>
    <property type="match status" value="1"/>
</dbReference>
<dbReference type="Proteomes" id="UP001159042">
    <property type="component" value="Unassembled WGS sequence"/>
</dbReference>
<evidence type="ECO:0008006" key="4">
    <source>
        <dbReference type="Google" id="ProtNLM"/>
    </source>
</evidence>
<evidence type="ECO:0000313" key="3">
    <source>
        <dbReference type="Proteomes" id="UP001159042"/>
    </source>
</evidence>
<dbReference type="PANTHER" id="PTHR47412:SF1">
    <property type="entry name" value="FI01434P-RELATED"/>
    <property type="match status" value="1"/>
</dbReference>